<dbReference type="InterPro" id="IPR001789">
    <property type="entry name" value="Sig_transdc_resp-reg_receiver"/>
</dbReference>
<dbReference type="Pfam" id="PF00072">
    <property type="entry name" value="Response_reg"/>
    <property type="match status" value="1"/>
</dbReference>
<dbReference type="NCBIfam" id="NF006623">
    <property type="entry name" value="PRK09191.1"/>
    <property type="match status" value="1"/>
</dbReference>
<dbReference type="EMBL" id="JBHRXI010000029">
    <property type="protein sequence ID" value="MFC3616015.1"/>
    <property type="molecule type" value="Genomic_DNA"/>
</dbReference>
<dbReference type="InterPro" id="IPR053866">
    <property type="entry name" value="PhyR_sigma2"/>
</dbReference>
<evidence type="ECO:0000313" key="5">
    <source>
        <dbReference type="Proteomes" id="UP001595629"/>
    </source>
</evidence>
<evidence type="ECO:0000256" key="2">
    <source>
        <dbReference type="PROSITE-ProRule" id="PRU00169"/>
    </source>
</evidence>
<proteinExistence type="predicted"/>
<dbReference type="PANTHER" id="PTHR44591:SF3">
    <property type="entry name" value="RESPONSE REGULATORY DOMAIN-CONTAINING PROTEIN"/>
    <property type="match status" value="1"/>
</dbReference>
<dbReference type="Pfam" id="PF22029">
    <property type="entry name" value="PhyR_sigma2"/>
    <property type="match status" value="1"/>
</dbReference>
<accession>A0ABV7TQ16</accession>
<dbReference type="Gene3D" id="3.40.50.2300">
    <property type="match status" value="1"/>
</dbReference>
<feature type="domain" description="Response regulatory" evidence="3">
    <location>
        <begin position="149"/>
        <end position="263"/>
    </location>
</feature>
<reference evidence="5" key="1">
    <citation type="journal article" date="2019" name="Int. J. Syst. Evol. Microbiol.">
        <title>The Global Catalogue of Microorganisms (GCM) 10K type strain sequencing project: providing services to taxonomists for standard genome sequencing and annotation.</title>
        <authorList>
            <consortium name="The Broad Institute Genomics Platform"/>
            <consortium name="The Broad Institute Genome Sequencing Center for Infectious Disease"/>
            <person name="Wu L."/>
            <person name="Ma J."/>
        </authorList>
    </citation>
    <scope>NUCLEOTIDE SEQUENCE [LARGE SCALE GENOMIC DNA]</scope>
    <source>
        <strain evidence="5">KCTC 42911</strain>
    </source>
</reference>
<feature type="modified residue" description="4-aspartylphosphate" evidence="2">
    <location>
        <position position="199"/>
    </location>
</feature>
<dbReference type="SUPFAM" id="SSF88659">
    <property type="entry name" value="Sigma3 and sigma4 domains of RNA polymerase sigma factors"/>
    <property type="match status" value="1"/>
</dbReference>
<dbReference type="Proteomes" id="UP001595629">
    <property type="component" value="Unassembled WGS sequence"/>
</dbReference>
<keyword evidence="1 2" id="KW-0597">Phosphoprotein</keyword>
<dbReference type="RefSeq" id="WP_386737312.1">
    <property type="nucleotide sequence ID" value="NZ_JBHRXI010000029.1"/>
</dbReference>
<dbReference type="InterPro" id="IPR013324">
    <property type="entry name" value="RNA_pol_sigma_r3/r4-like"/>
</dbReference>
<organism evidence="4 5">
    <name type="scientific">Lutimaribacter marinistellae</name>
    <dbReference type="NCBI Taxonomy" id="1820329"/>
    <lineage>
        <taxon>Bacteria</taxon>
        <taxon>Pseudomonadati</taxon>
        <taxon>Pseudomonadota</taxon>
        <taxon>Alphaproteobacteria</taxon>
        <taxon>Rhodobacterales</taxon>
        <taxon>Roseobacteraceae</taxon>
        <taxon>Lutimaribacter</taxon>
    </lineage>
</organism>
<dbReference type="PROSITE" id="PS50110">
    <property type="entry name" value="RESPONSE_REGULATORY"/>
    <property type="match status" value="1"/>
</dbReference>
<evidence type="ECO:0000256" key="1">
    <source>
        <dbReference type="ARBA" id="ARBA00022553"/>
    </source>
</evidence>
<name>A0ABV7TQ16_9RHOB</name>
<dbReference type="PANTHER" id="PTHR44591">
    <property type="entry name" value="STRESS RESPONSE REGULATOR PROTEIN 1"/>
    <property type="match status" value="1"/>
</dbReference>
<protein>
    <submittedName>
        <fullName evidence="4">Response regulator</fullName>
    </submittedName>
</protein>
<dbReference type="PIRSF" id="PIRSF036400">
    <property type="entry name" value="RR_Ctr_UCP036400"/>
    <property type="match status" value="1"/>
</dbReference>
<comment type="caution">
    <text evidence="4">The sequence shown here is derived from an EMBL/GenBank/DDBJ whole genome shotgun (WGS) entry which is preliminary data.</text>
</comment>
<dbReference type="InterPro" id="IPR050595">
    <property type="entry name" value="Bact_response_regulator"/>
</dbReference>
<dbReference type="CDD" id="cd17540">
    <property type="entry name" value="REC_PhyR"/>
    <property type="match status" value="1"/>
</dbReference>
<dbReference type="InterPro" id="IPR053867">
    <property type="entry name" value="PhyR_sigma4"/>
</dbReference>
<dbReference type="Pfam" id="PF22233">
    <property type="entry name" value="PhyR_sigma-like"/>
    <property type="match status" value="1"/>
</dbReference>
<dbReference type="InterPro" id="IPR011006">
    <property type="entry name" value="CheY-like_superfamily"/>
</dbReference>
<dbReference type="SUPFAM" id="SSF52172">
    <property type="entry name" value="CheY-like"/>
    <property type="match status" value="1"/>
</dbReference>
<keyword evidence="5" id="KW-1185">Reference proteome</keyword>
<dbReference type="SMART" id="SM00448">
    <property type="entry name" value="REC"/>
    <property type="match status" value="1"/>
</dbReference>
<gene>
    <name evidence="4" type="ORF">ACFORG_19865</name>
</gene>
<sequence length="274" mass="30126">MSSPDRPADLATELTTELPYLRRYARALTGSQDTGDRYALATLEAIVADPSAMDSSQPTKVRLFNAFHKIWSTSGTPVEPQEDVTDLLEARAQWRLSQLTPNSREALLLHTLEEFSYDAIGTIMDLSPDEAKELVDRAKSEMAEMVTGKVLIIEDEGIIAMDLRAIVSDMGHEVTGIARTRDEAFEKGKETVPDLILADIQLADKSSGIDAVNALLAELGDRPVIFITAFPERLLTGERPEPAFLITKPYSEDQVRAAVGQGMFFASSERIELA</sequence>
<evidence type="ECO:0000313" key="4">
    <source>
        <dbReference type="EMBL" id="MFC3616015.1"/>
    </source>
</evidence>
<evidence type="ECO:0000259" key="3">
    <source>
        <dbReference type="PROSITE" id="PS50110"/>
    </source>
</evidence>
<dbReference type="InterPro" id="IPR014605">
    <property type="entry name" value="Sig_resp-reg_PhyR"/>
</dbReference>
<dbReference type="Gene3D" id="1.20.140.160">
    <property type="match status" value="1"/>
</dbReference>